<evidence type="ECO:0000313" key="2">
    <source>
        <dbReference type="EMBL" id="SFF95071.1"/>
    </source>
</evidence>
<sequence length="94" mass="10246">MKTNRFLIILFIVGALLLIPFIAMQFSSEVVWTVSDFIIMGILLLVTGLGIDLVLRKVSSSKNRLIIGGIILAVFFMIWAELAVGVFGTPFAGS</sequence>
<feature type="transmembrane region" description="Helical" evidence="1">
    <location>
        <begin position="37"/>
        <end position="55"/>
    </location>
</feature>
<dbReference type="RefSeq" id="WP_093305082.1">
    <property type="nucleotide sequence ID" value="NZ_FOOH01000016.1"/>
</dbReference>
<gene>
    <name evidence="2" type="ORF">SAMN04488033_11616</name>
</gene>
<dbReference type="AlphaFoldDB" id="A0A1I2N120"/>
<keyword evidence="1" id="KW-0472">Membrane</keyword>
<proteinExistence type="predicted"/>
<feature type="transmembrane region" description="Helical" evidence="1">
    <location>
        <begin position="67"/>
        <end position="88"/>
    </location>
</feature>
<organism evidence="2 3">
    <name type="scientific">Salegentibacter agarivorans</name>
    <dbReference type="NCBI Taxonomy" id="345907"/>
    <lineage>
        <taxon>Bacteria</taxon>
        <taxon>Pseudomonadati</taxon>
        <taxon>Bacteroidota</taxon>
        <taxon>Flavobacteriia</taxon>
        <taxon>Flavobacteriales</taxon>
        <taxon>Flavobacteriaceae</taxon>
        <taxon>Salegentibacter</taxon>
    </lineage>
</organism>
<name>A0A1I2N120_9FLAO</name>
<evidence type="ECO:0000256" key="1">
    <source>
        <dbReference type="SAM" id="Phobius"/>
    </source>
</evidence>
<dbReference type="EMBL" id="FOOH01000016">
    <property type="protein sequence ID" value="SFF95071.1"/>
    <property type="molecule type" value="Genomic_DNA"/>
</dbReference>
<accession>A0A1I2N120</accession>
<keyword evidence="1" id="KW-0812">Transmembrane</keyword>
<keyword evidence="1" id="KW-1133">Transmembrane helix</keyword>
<evidence type="ECO:0000313" key="3">
    <source>
        <dbReference type="Proteomes" id="UP000199116"/>
    </source>
</evidence>
<dbReference type="Proteomes" id="UP000199116">
    <property type="component" value="Unassembled WGS sequence"/>
</dbReference>
<protein>
    <submittedName>
        <fullName evidence="2">Uncharacterized protein</fullName>
    </submittedName>
</protein>
<keyword evidence="3" id="KW-1185">Reference proteome</keyword>
<reference evidence="3" key="1">
    <citation type="submission" date="2016-10" db="EMBL/GenBank/DDBJ databases">
        <authorList>
            <person name="Varghese N."/>
            <person name="Submissions S."/>
        </authorList>
    </citation>
    <scope>NUCLEOTIDE SEQUENCE [LARGE SCALE GENOMIC DNA]</scope>
    <source>
        <strain evidence="3">DSM 23515</strain>
    </source>
</reference>